<dbReference type="OrthoDB" id="10486277at2759"/>
<dbReference type="EMBL" id="BMAW01044496">
    <property type="protein sequence ID" value="GFS45043.1"/>
    <property type="molecule type" value="Genomic_DNA"/>
</dbReference>
<sequence>MSIVSHSCKRVFQPHGIVLVEEYVSQSIEMTSYFRWKLVPKRTLFDVMLSSIRRNSSSIAAIETKLLLTSVATTIEGESEMSYPGYYECYYCHRILMNQVDRYNHTCFGKREVGFICDYCRRIFRTRFPFVQHLMRHNSLL</sequence>
<protein>
    <submittedName>
        <fullName evidence="2">C2H2-type domain-containing protein</fullName>
    </submittedName>
</protein>
<dbReference type="PROSITE" id="PS00028">
    <property type="entry name" value="ZINC_FINGER_C2H2_1"/>
    <property type="match status" value="1"/>
</dbReference>
<evidence type="ECO:0000259" key="1">
    <source>
        <dbReference type="PROSITE" id="PS00028"/>
    </source>
</evidence>
<evidence type="ECO:0000313" key="2">
    <source>
        <dbReference type="EMBL" id="GFS45043.1"/>
    </source>
</evidence>
<accession>A0A8X6IHA5</accession>
<dbReference type="InterPro" id="IPR013087">
    <property type="entry name" value="Znf_C2H2_type"/>
</dbReference>
<organism evidence="2 3">
    <name type="scientific">Nephila pilipes</name>
    <name type="common">Giant wood spider</name>
    <name type="synonym">Nephila maculata</name>
    <dbReference type="NCBI Taxonomy" id="299642"/>
    <lineage>
        <taxon>Eukaryota</taxon>
        <taxon>Metazoa</taxon>
        <taxon>Ecdysozoa</taxon>
        <taxon>Arthropoda</taxon>
        <taxon>Chelicerata</taxon>
        <taxon>Arachnida</taxon>
        <taxon>Araneae</taxon>
        <taxon>Araneomorphae</taxon>
        <taxon>Entelegynae</taxon>
        <taxon>Araneoidea</taxon>
        <taxon>Nephilidae</taxon>
        <taxon>Nephila</taxon>
    </lineage>
</organism>
<evidence type="ECO:0000313" key="3">
    <source>
        <dbReference type="Proteomes" id="UP000887013"/>
    </source>
</evidence>
<dbReference type="AlphaFoldDB" id="A0A8X6IHA5"/>
<name>A0A8X6IHA5_NEPPI</name>
<dbReference type="SUPFAM" id="SSF57667">
    <property type="entry name" value="beta-beta-alpha zinc fingers"/>
    <property type="match status" value="1"/>
</dbReference>
<dbReference type="Proteomes" id="UP000887013">
    <property type="component" value="Unassembled WGS sequence"/>
</dbReference>
<dbReference type="InterPro" id="IPR036236">
    <property type="entry name" value="Znf_C2H2_sf"/>
</dbReference>
<proteinExistence type="predicted"/>
<comment type="caution">
    <text evidence="2">The sequence shown here is derived from an EMBL/GenBank/DDBJ whole genome shotgun (WGS) entry which is preliminary data.</text>
</comment>
<gene>
    <name evidence="2" type="primary">NCL1_22583</name>
    <name evidence="2" type="ORF">NPIL_634371</name>
</gene>
<keyword evidence="3" id="KW-1185">Reference proteome</keyword>
<reference evidence="2" key="1">
    <citation type="submission" date="2020-08" db="EMBL/GenBank/DDBJ databases">
        <title>Multicomponent nature underlies the extraordinary mechanical properties of spider dragline silk.</title>
        <authorList>
            <person name="Kono N."/>
            <person name="Nakamura H."/>
            <person name="Mori M."/>
            <person name="Yoshida Y."/>
            <person name="Ohtoshi R."/>
            <person name="Malay A.D."/>
            <person name="Moran D.A.P."/>
            <person name="Tomita M."/>
            <person name="Numata K."/>
            <person name="Arakawa K."/>
        </authorList>
    </citation>
    <scope>NUCLEOTIDE SEQUENCE</scope>
</reference>
<feature type="domain" description="C2H2-type" evidence="1">
    <location>
        <begin position="117"/>
        <end position="137"/>
    </location>
</feature>